<evidence type="ECO:0008006" key="5">
    <source>
        <dbReference type="Google" id="ProtNLM"/>
    </source>
</evidence>
<dbReference type="Pfam" id="PF03235">
    <property type="entry name" value="GmrSD_N"/>
    <property type="match status" value="1"/>
</dbReference>
<dbReference type="InterPro" id="IPR004919">
    <property type="entry name" value="GmrSD_N"/>
</dbReference>
<dbReference type="KEGG" id="tmr:Tmar_1898"/>
<reference evidence="4" key="2">
    <citation type="journal article" date="2010" name="Stand. Genomic Sci.">
        <title>Complete genome sequence of Thermaerobacter marianensis type strain (7p75aT).</title>
        <authorList>
            <person name="Han C."/>
            <person name="Gu W."/>
            <person name="Zhang X."/>
            <person name="Lapidus A."/>
            <person name="Nolan M."/>
            <person name="Copeland A."/>
            <person name="Lucas S."/>
            <person name="Glavina Del Rio T."/>
            <person name="Tice H."/>
            <person name="Cheng J."/>
            <person name="Tapia R."/>
            <person name="Goodwin L."/>
            <person name="Pitluck S."/>
            <person name="Pagani I."/>
            <person name="Ivanova N."/>
            <person name="Mavromatis K."/>
            <person name="Mikhailova N."/>
            <person name="Pati A."/>
            <person name="Chen A."/>
            <person name="Palaniappan K."/>
            <person name="Land M."/>
            <person name="Hauser L."/>
            <person name="Chang Y."/>
            <person name="Jeffries C."/>
            <person name="Schneider S."/>
            <person name="Rohde M."/>
            <person name="Goker M."/>
            <person name="Pukall R."/>
            <person name="Woyke T."/>
            <person name="Bristow J."/>
            <person name="Eisen J."/>
            <person name="Markowitz V."/>
            <person name="Hugenholtz P."/>
            <person name="Kyrpides N."/>
            <person name="Klenk H."/>
            <person name="Detter J."/>
        </authorList>
    </citation>
    <scope>NUCLEOTIDE SEQUENCE [LARGE SCALE GENOMIC DNA]</scope>
    <source>
        <strain evidence="4">ATCC 700841 / DSM 12885 / JCM 10246 / 7p75a</strain>
    </source>
</reference>
<accession>E6SIP6</accession>
<dbReference type="Pfam" id="PF04326">
    <property type="entry name" value="SLFN_AlbA_2"/>
    <property type="match status" value="1"/>
</dbReference>
<evidence type="ECO:0000259" key="2">
    <source>
        <dbReference type="Pfam" id="PF04326"/>
    </source>
</evidence>
<dbReference type="Gene3D" id="3.30.950.30">
    <property type="entry name" value="Schlafen, AAA domain"/>
    <property type="match status" value="1"/>
</dbReference>
<dbReference type="Proteomes" id="UP000008915">
    <property type="component" value="Chromosome"/>
</dbReference>
<dbReference type="OrthoDB" id="9770340at2"/>
<dbReference type="eggNOG" id="COG2865">
    <property type="taxonomic scope" value="Bacteria"/>
</dbReference>
<dbReference type="InterPro" id="IPR038461">
    <property type="entry name" value="Schlafen_AlbA_2_dom_sf"/>
</dbReference>
<dbReference type="PANTHER" id="PTHR39639:SF1">
    <property type="entry name" value="DUF262 DOMAIN-CONTAINING PROTEIN"/>
    <property type="match status" value="1"/>
</dbReference>
<gene>
    <name evidence="3" type="ordered locus">Tmar_1898</name>
</gene>
<dbReference type="EMBL" id="CP002344">
    <property type="protein sequence ID" value="ADU51990.1"/>
    <property type="molecule type" value="Genomic_DNA"/>
</dbReference>
<dbReference type="eggNOG" id="COG1479">
    <property type="taxonomic scope" value="Bacteria"/>
</dbReference>
<feature type="domain" description="Schlafen AlbA-2" evidence="2">
    <location>
        <begin position="434"/>
        <end position="589"/>
    </location>
</feature>
<dbReference type="InterPro" id="IPR007421">
    <property type="entry name" value="Schlafen_AlbA_2_dom"/>
</dbReference>
<evidence type="ECO:0000313" key="4">
    <source>
        <dbReference type="Proteomes" id="UP000008915"/>
    </source>
</evidence>
<sequence>MLSNPTIDLNIRGENVQELYSWYLEGRLVVNRRYQRKLVWTKEEKVHLIDTMLRRYPMPLILLAEIEIDGIPKYEIIDGMQRLNAIFSFIENKFQVRGTYFDLATMASAKQLLDEGLLVQKTPIMGRNLCVQFANYKIPISTYKIDRDEDIEEIFRRINAYGRRLSNQEIRQAGVTGPFADLVRDLAAEIRGDVSHNQVLLLNDMDKISITNRELDYGIKVEDVYWVTNGILRKEDVRDSRDEEIIADLIAFIAHPPDDKPPSHSQLLDEYYGRPVDSSDAAAKRAQERKRNIDLLVSRVGTQLLKDRFLSTHDFISNVLTTAQQGFKDLVRGQGTNDRLPRYYQVIFWAIYELLFVDRKRCVDINGLIKTLGGIDRHIRITSGGKWSRQNRTQNVNSVKGMLDPFFAYNPDDPVAVTGVRELENLLTRSTTEAASYDFKQGLHRLDESKAFDHDAFEKILETICAMANLGKNKVGYIVLGVADKEADARRVRALYGVDPIQVGHFFVVGVDREAMLFHTNVDKYLQLISNKIIQSQLSDEIRLKVASSIEAIDYNGRTVFIIKVEAGTRECFIGDRMYKRVGSQTVAVSPREIPHIARLFQ</sequence>
<organism evidence="3 4">
    <name type="scientific">Thermaerobacter marianensis (strain ATCC 700841 / DSM 12885 / JCM 10246 / 7p75a)</name>
    <dbReference type="NCBI Taxonomy" id="644966"/>
    <lineage>
        <taxon>Bacteria</taxon>
        <taxon>Bacillati</taxon>
        <taxon>Bacillota</taxon>
        <taxon>Clostridia</taxon>
        <taxon>Eubacteriales</taxon>
        <taxon>Clostridiales Family XVII. Incertae Sedis</taxon>
        <taxon>Thermaerobacter</taxon>
    </lineage>
</organism>
<keyword evidence="4" id="KW-1185">Reference proteome</keyword>
<evidence type="ECO:0000313" key="3">
    <source>
        <dbReference type="EMBL" id="ADU51990.1"/>
    </source>
</evidence>
<proteinExistence type="predicted"/>
<dbReference type="AlphaFoldDB" id="E6SIP6"/>
<protein>
    <recommendedName>
        <fullName evidence="5">DUF262 domain-containing protein</fullName>
    </recommendedName>
</protein>
<evidence type="ECO:0000259" key="1">
    <source>
        <dbReference type="Pfam" id="PF03235"/>
    </source>
</evidence>
<name>E6SIP6_THEM7</name>
<dbReference type="HOGENOM" id="CLU_032637_2_0_9"/>
<feature type="domain" description="GmrSD restriction endonucleases N-terminal" evidence="1">
    <location>
        <begin position="29"/>
        <end position="173"/>
    </location>
</feature>
<reference evidence="3 4" key="1">
    <citation type="journal article" date="2010" name="Stand. Genomic Sci.">
        <title>Complete genome sequence of Thermaerobacter marianensis type strain (7p75a).</title>
        <authorList>
            <person name="Han C."/>
            <person name="Gu W."/>
            <person name="Zhang X."/>
            <person name="Lapidus A."/>
            <person name="Nolan M."/>
            <person name="Copeland A."/>
            <person name="Lucas S."/>
            <person name="Del Rio T.G."/>
            <person name="Tice H."/>
            <person name="Cheng J.F."/>
            <person name="Tapia R."/>
            <person name="Goodwin L."/>
            <person name="Pitluck S."/>
            <person name="Pagani I."/>
            <person name="Ivanova N."/>
            <person name="Mavromatis K."/>
            <person name="Mikhailova N."/>
            <person name="Pati A."/>
            <person name="Chen A."/>
            <person name="Palaniappan K."/>
            <person name="Land M."/>
            <person name="Hauser L."/>
            <person name="Chang Y.J."/>
            <person name="Jeffries C.D."/>
            <person name="Schneider S."/>
            <person name="Rohde M."/>
            <person name="Goker M."/>
            <person name="Pukall R."/>
            <person name="Woyke T."/>
            <person name="Bristow J."/>
            <person name="Eisen J.A."/>
            <person name="Markowitz V."/>
            <person name="Hugenholtz P."/>
            <person name="Kyrpides N.C."/>
            <person name="Klenk H.P."/>
            <person name="Detter J.C."/>
        </authorList>
    </citation>
    <scope>NUCLEOTIDE SEQUENCE [LARGE SCALE GENOMIC DNA]</scope>
    <source>
        <strain evidence="4">ATCC 700841 / DSM 12885 / JCM 10246 / 7p75a</strain>
    </source>
</reference>
<dbReference type="PANTHER" id="PTHR39639">
    <property type="entry name" value="CHROMOSOME 16, WHOLE GENOME SHOTGUN SEQUENCE"/>
    <property type="match status" value="1"/>
</dbReference>